<reference evidence="1" key="1">
    <citation type="submission" date="2014-09" db="EMBL/GenBank/DDBJ databases">
        <authorList>
            <person name="Magalhaes I.L.F."/>
            <person name="Oliveira U."/>
            <person name="Santos F.R."/>
            <person name="Vidigal T.H.D.A."/>
            <person name="Brescovit A.D."/>
            <person name="Santos A.J."/>
        </authorList>
    </citation>
    <scope>NUCLEOTIDE SEQUENCE</scope>
    <source>
        <tissue evidence="1">Shoot tissue taken approximately 20 cm above the soil surface</tissue>
    </source>
</reference>
<proteinExistence type="predicted"/>
<sequence length="18" mass="1968">MINETSSSQAISKSADWL</sequence>
<accession>A0A0A9FLV8</accession>
<dbReference type="EMBL" id="GBRH01188633">
    <property type="protein sequence ID" value="JAE09263.1"/>
    <property type="molecule type" value="Transcribed_RNA"/>
</dbReference>
<dbReference type="AlphaFoldDB" id="A0A0A9FLV8"/>
<organism evidence="1">
    <name type="scientific">Arundo donax</name>
    <name type="common">Giant reed</name>
    <name type="synonym">Donax arundinaceus</name>
    <dbReference type="NCBI Taxonomy" id="35708"/>
    <lineage>
        <taxon>Eukaryota</taxon>
        <taxon>Viridiplantae</taxon>
        <taxon>Streptophyta</taxon>
        <taxon>Embryophyta</taxon>
        <taxon>Tracheophyta</taxon>
        <taxon>Spermatophyta</taxon>
        <taxon>Magnoliopsida</taxon>
        <taxon>Liliopsida</taxon>
        <taxon>Poales</taxon>
        <taxon>Poaceae</taxon>
        <taxon>PACMAD clade</taxon>
        <taxon>Arundinoideae</taxon>
        <taxon>Arundineae</taxon>
        <taxon>Arundo</taxon>
    </lineage>
</organism>
<evidence type="ECO:0000313" key="1">
    <source>
        <dbReference type="EMBL" id="JAE09263.1"/>
    </source>
</evidence>
<name>A0A0A9FLV8_ARUDO</name>
<reference evidence="1" key="2">
    <citation type="journal article" date="2015" name="Data Brief">
        <title>Shoot transcriptome of the giant reed, Arundo donax.</title>
        <authorList>
            <person name="Barrero R.A."/>
            <person name="Guerrero F.D."/>
            <person name="Moolhuijzen P."/>
            <person name="Goolsby J.A."/>
            <person name="Tidwell J."/>
            <person name="Bellgard S.E."/>
            <person name="Bellgard M.I."/>
        </authorList>
    </citation>
    <scope>NUCLEOTIDE SEQUENCE</scope>
    <source>
        <tissue evidence="1">Shoot tissue taken approximately 20 cm above the soil surface</tissue>
    </source>
</reference>
<protein>
    <submittedName>
        <fullName evidence="1">Uncharacterized protein</fullName>
    </submittedName>
</protein>